<accession>A0A0E0ELA7</accession>
<feature type="compositionally biased region" description="Basic and acidic residues" evidence="1">
    <location>
        <begin position="1"/>
        <end position="12"/>
    </location>
</feature>
<sequence>MNKERGRYDGDRSSTTNGNASFPVADDGEEGEEDEMELSALWRVMGGGEAGKGVGELGVATFGTCIGAVQTTVGSVFSRSRSLSRLAGEVEHQVLRWSELVRLKVGPERRGQFNAHYGEAGFSRLRIIIGLSFN</sequence>
<feature type="region of interest" description="Disordered" evidence="1">
    <location>
        <begin position="1"/>
        <end position="35"/>
    </location>
</feature>
<dbReference type="Gramene" id="OMERI08G11660.1">
    <property type="protein sequence ID" value="OMERI08G11660.1"/>
    <property type="gene ID" value="OMERI08G11660"/>
</dbReference>
<feature type="compositionally biased region" description="Acidic residues" evidence="1">
    <location>
        <begin position="26"/>
        <end position="35"/>
    </location>
</feature>
<name>A0A0E0ELA7_9ORYZ</name>
<dbReference type="HOGENOM" id="CLU_1899538_0_0_1"/>
<reference evidence="2" key="2">
    <citation type="submission" date="2018-05" db="EMBL/GenBank/DDBJ databases">
        <title>OmerRS3 (Oryza meridionalis Reference Sequence Version 3).</title>
        <authorList>
            <person name="Zhang J."/>
            <person name="Kudrna D."/>
            <person name="Lee S."/>
            <person name="Talag J."/>
            <person name="Welchert J."/>
            <person name="Wing R.A."/>
        </authorList>
    </citation>
    <scope>NUCLEOTIDE SEQUENCE [LARGE SCALE GENOMIC DNA]</scope>
    <source>
        <strain evidence="2">cv. OR44</strain>
    </source>
</reference>
<dbReference type="EnsemblPlants" id="OMERI08G11660.1">
    <property type="protein sequence ID" value="OMERI08G11660.1"/>
    <property type="gene ID" value="OMERI08G11660"/>
</dbReference>
<dbReference type="AlphaFoldDB" id="A0A0E0ELA7"/>
<protein>
    <submittedName>
        <fullName evidence="2">Uncharacterized protein</fullName>
    </submittedName>
</protein>
<keyword evidence="3" id="KW-1185">Reference proteome</keyword>
<reference evidence="2" key="1">
    <citation type="submission" date="2015-04" db="UniProtKB">
        <authorList>
            <consortium name="EnsemblPlants"/>
        </authorList>
    </citation>
    <scope>IDENTIFICATION</scope>
</reference>
<proteinExistence type="predicted"/>
<evidence type="ECO:0000256" key="1">
    <source>
        <dbReference type="SAM" id="MobiDB-lite"/>
    </source>
</evidence>
<evidence type="ECO:0000313" key="2">
    <source>
        <dbReference type="EnsemblPlants" id="OMERI08G11660.1"/>
    </source>
</evidence>
<organism evidence="2">
    <name type="scientific">Oryza meridionalis</name>
    <dbReference type="NCBI Taxonomy" id="40149"/>
    <lineage>
        <taxon>Eukaryota</taxon>
        <taxon>Viridiplantae</taxon>
        <taxon>Streptophyta</taxon>
        <taxon>Embryophyta</taxon>
        <taxon>Tracheophyta</taxon>
        <taxon>Spermatophyta</taxon>
        <taxon>Magnoliopsida</taxon>
        <taxon>Liliopsida</taxon>
        <taxon>Poales</taxon>
        <taxon>Poaceae</taxon>
        <taxon>BOP clade</taxon>
        <taxon>Oryzoideae</taxon>
        <taxon>Oryzeae</taxon>
        <taxon>Oryzinae</taxon>
        <taxon>Oryza</taxon>
    </lineage>
</organism>
<evidence type="ECO:0000313" key="3">
    <source>
        <dbReference type="Proteomes" id="UP000008021"/>
    </source>
</evidence>
<dbReference type="Proteomes" id="UP000008021">
    <property type="component" value="Chromosome 8"/>
</dbReference>